<name>A0ABW2W5J8_9ACTN</name>
<organism evidence="3 4">
    <name type="scientific">Streptomyces flavalbus</name>
    <dbReference type="NCBI Taxonomy" id="2665155"/>
    <lineage>
        <taxon>Bacteria</taxon>
        <taxon>Bacillati</taxon>
        <taxon>Actinomycetota</taxon>
        <taxon>Actinomycetes</taxon>
        <taxon>Kitasatosporales</taxon>
        <taxon>Streptomycetaceae</taxon>
        <taxon>Streptomyces</taxon>
    </lineage>
</organism>
<protein>
    <recommendedName>
        <fullName evidence="2">NACHT domain-containing protein</fullName>
    </recommendedName>
</protein>
<dbReference type="InterPro" id="IPR027417">
    <property type="entry name" value="P-loop_NTPase"/>
</dbReference>
<sequence>MALLFVLLFLGAGGAWLLARRRRRAAVAPLDPRRRAEVLERLRGTVLRDWAAEAEKRGLTPDVRQPRLLHTQWAPAPPELSDGTTRGLTGSTADVAGLVESFTALVPRRLVVIGPAGSGKSTLLLLMLLELCRAPEDEAGPGPVPVLFTLGSYDPRRDLLDWLAQRLAAEYPGVGSAEVAGDLLRGGHVLPCLDGLDEIPRRRLARVLTRVQRAFSSGLPVILACRTEEYERALAAGPVLYRASVTEARELAFPHVLAYLRDSLGRGGPAHADWADLLGRLEHGWGVLEDEVRTARLRGEPVTAPSWSLLGAASGRWGDTALTKRWAAQVEAAGEPSGPARQASPELLAALGEALTSPLTAALFTDLYGHPDADASFGQLLRSDPGQVRAAVLDNAVRVLFDHRLTPESWPDARRHLAFLARHLERTDRTELAWWELTDAVHHAVYGVLLGLLAAVAGGVTTASAVGARDGVLAAVQLGLAGLATGTLVSWLGPERVGSWLDRALHRLTSSEDPERGRRGEARFERLSTALAVAGPMGGVLSVLAALQDGPAAGLLGGLVFGLLFGVPAGMLGAGGPVRGPRWFRRGTGFWRRVRGGAGTGAAAGAVLGLLFWAVLRAASSPAASNWEELNRGTYVVASSLAFALVCAVLGALSGFLKWLQAPAPADDSTSPHVLLRGDRRLVAGWAVAIAALLGLAMARIMAADAEGAGRVVEGAALLVVVALWVPLAVRTWPRYVVARCWLWLRGDLPRDLMGFLEHAHRVSALRQTGGVYQFRHKDVQDHLSRTRGQTVRR</sequence>
<accession>A0ABW2W5J8</accession>
<keyword evidence="1" id="KW-1133">Transmembrane helix</keyword>
<feature type="transmembrane region" description="Helical" evidence="1">
    <location>
        <begin position="553"/>
        <end position="575"/>
    </location>
</feature>
<dbReference type="InterPro" id="IPR007111">
    <property type="entry name" value="NACHT_NTPase"/>
</dbReference>
<dbReference type="Gene3D" id="3.40.50.300">
    <property type="entry name" value="P-loop containing nucleotide triphosphate hydrolases"/>
    <property type="match status" value="1"/>
</dbReference>
<keyword evidence="1" id="KW-0472">Membrane</keyword>
<feature type="transmembrane region" description="Helical" evidence="1">
    <location>
        <begin position="709"/>
        <end position="730"/>
    </location>
</feature>
<evidence type="ECO:0000313" key="4">
    <source>
        <dbReference type="Proteomes" id="UP001597023"/>
    </source>
</evidence>
<dbReference type="PROSITE" id="PS50837">
    <property type="entry name" value="NACHT"/>
    <property type="match status" value="1"/>
</dbReference>
<dbReference type="SUPFAM" id="SSF52540">
    <property type="entry name" value="P-loop containing nucleoside triphosphate hydrolases"/>
    <property type="match status" value="1"/>
</dbReference>
<feature type="transmembrane region" description="Helical" evidence="1">
    <location>
        <begin position="472"/>
        <end position="493"/>
    </location>
</feature>
<feature type="transmembrane region" description="Helical" evidence="1">
    <location>
        <begin position="596"/>
        <end position="616"/>
    </location>
</feature>
<feature type="transmembrane region" description="Helical" evidence="1">
    <location>
        <begin position="636"/>
        <end position="660"/>
    </location>
</feature>
<feature type="transmembrane region" description="Helical" evidence="1">
    <location>
        <begin position="527"/>
        <end position="547"/>
    </location>
</feature>
<keyword evidence="4" id="KW-1185">Reference proteome</keyword>
<reference evidence="4" key="1">
    <citation type="journal article" date="2019" name="Int. J. Syst. Evol. Microbiol.">
        <title>The Global Catalogue of Microorganisms (GCM) 10K type strain sequencing project: providing services to taxonomists for standard genome sequencing and annotation.</title>
        <authorList>
            <consortium name="The Broad Institute Genomics Platform"/>
            <consortium name="The Broad Institute Genome Sequencing Center for Infectious Disease"/>
            <person name="Wu L."/>
            <person name="Ma J."/>
        </authorList>
    </citation>
    <scope>NUCLEOTIDE SEQUENCE [LARGE SCALE GENOMIC DNA]</scope>
    <source>
        <strain evidence="4">CGMCC 4.7400</strain>
    </source>
</reference>
<keyword evidence="1" id="KW-0812">Transmembrane</keyword>
<feature type="transmembrane region" description="Helical" evidence="1">
    <location>
        <begin position="681"/>
        <end position="703"/>
    </location>
</feature>
<comment type="caution">
    <text evidence="3">The sequence shown here is derived from an EMBL/GenBank/DDBJ whole genome shotgun (WGS) entry which is preliminary data.</text>
</comment>
<feature type="domain" description="NACHT" evidence="2">
    <location>
        <begin position="108"/>
        <end position="199"/>
    </location>
</feature>
<dbReference type="RefSeq" id="WP_381604685.1">
    <property type="nucleotide sequence ID" value="NZ_JBHTEB010000001.1"/>
</dbReference>
<proteinExistence type="predicted"/>
<gene>
    <name evidence="3" type="ORF">ACFQZ6_02470</name>
</gene>
<evidence type="ECO:0000256" key="1">
    <source>
        <dbReference type="SAM" id="Phobius"/>
    </source>
</evidence>
<dbReference type="EMBL" id="JBHTEB010000001">
    <property type="protein sequence ID" value="MFD0313116.1"/>
    <property type="molecule type" value="Genomic_DNA"/>
</dbReference>
<evidence type="ECO:0000259" key="2">
    <source>
        <dbReference type="PROSITE" id="PS50837"/>
    </source>
</evidence>
<evidence type="ECO:0000313" key="3">
    <source>
        <dbReference type="EMBL" id="MFD0313116.1"/>
    </source>
</evidence>
<dbReference type="Proteomes" id="UP001597023">
    <property type="component" value="Unassembled WGS sequence"/>
</dbReference>